<dbReference type="InterPro" id="IPR036102">
    <property type="entry name" value="OsmC/Ohrsf"/>
</dbReference>
<dbReference type="Proteomes" id="UP000075391">
    <property type="component" value="Unassembled WGS sequence"/>
</dbReference>
<dbReference type="EMBL" id="LUKF01000017">
    <property type="protein sequence ID" value="KYG61322.1"/>
    <property type="molecule type" value="Genomic_DNA"/>
</dbReference>
<name>A0A150WEM2_BDEBC</name>
<reference evidence="1 2" key="1">
    <citation type="submission" date="2016-03" db="EMBL/GenBank/DDBJ databases">
        <authorList>
            <person name="Ploux O."/>
        </authorList>
    </citation>
    <scope>NUCLEOTIDE SEQUENCE [LARGE SCALE GENOMIC DNA]</scope>
    <source>
        <strain evidence="1 2">BER2</strain>
    </source>
</reference>
<comment type="caution">
    <text evidence="1">The sequence shown here is derived from an EMBL/GenBank/DDBJ whole genome shotgun (WGS) entry which is preliminary data.</text>
</comment>
<organism evidence="1 2">
    <name type="scientific">Bdellovibrio bacteriovorus</name>
    <dbReference type="NCBI Taxonomy" id="959"/>
    <lineage>
        <taxon>Bacteria</taxon>
        <taxon>Pseudomonadati</taxon>
        <taxon>Bdellovibrionota</taxon>
        <taxon>Bdellovibrionia</taxon>
        <taxon>Bdellovibrionales</taxon>
        <taxon>Pseudobdellovibrionaceae</taxon>
        <taxon>Bdellovibrio</taxon>
    </lineage>
</organism>
<accession>A0A150WEM2</accession>
<dbReference type="InterPro" id="IPR015946">
    <property type="entry name" value="KH_dom-like_a/b"/>
</dbReference>
<dbReference type="AlphaFoldDB" id="A0A150WEM2"/>
<dbReference type="SUPFAM" id="SSF82784">
    <property type="entry name" value="OsmC-like"/>
    <property type="match status" value="1"/>
</dbReference>
<evidence type="ECO:0000313" key="1">
    <source>
        <dbReference type="EMBL" id="KYG61322.1"/>
    </source>
</evidence>
<dbReference type="PANTHER" id="PTHR34352">
    <property type="entry name" value="PROTEIN YHFA"/>
    <property type="match status" value="1"/>
</dbReference>
<sequence>MDGKPEDGGMDQAATPKEIMLTAICTCSGMDVVSILQKMRLNLQSCDVLAQTDTTDTHPKIFKEVKLQYKIVGPDVKPEQALKAVRLSMTKYCGVSAMVVKASPIHYEVFVNDVKVGEAYADFAQESVTT</sequence>
<proteinExistence type="predicted"/>
<evidence type="ECO:0000313" key="2">
    <source>
        <dbReference type="Proteomes" id="UP000075391"/>
    </source>
</evidence>
<protein>
    <submittedName>
        <fullName evidence="1">Uncharacterized protein</fullName>
    </submittedName>
</protein>
<dbReference type="InterPro" id="IPR003718">
    <property type="entry name" value="OsmC/Ohr_fam"/>
</dbReference>
<dbReference type="Pfam" id="PF02566">
    <property type="entry name" value="OsmC"/>
    <property type="match status" value="1"/>
</dbReference>
<dbReference type="Gene3D" id="3.30.300.20">
    <property type="match status" value="1"/>
</dbReference>
<gene>
    <name evidence="1" type="ORF">AZI85_09080</name>
</gene>
<dbReference type="PANTHER" id="PTHR34352:SF1">
    <property type="entry name" value="PROTEIN YHFA"/>
    <property type="match status" value="1"/>
</dbReference>